<name>A0A6A6Q100_9PEZI</name>
<evidence type="ECO:0000256" key="5">
    <source>
        <dbReference type="ARBA" id="ARBA00023054"/>
    </source>
</evidence>
<feature type="region of interest" description="Disordered" evidence="7">
    <location>
        <begin position="1402"/>
        <end position="1430"/>
    </location>
</feature>
<keyword evidence="3" id="KW-0963">Cytoplasm</keyword>
<dbReference type="GO" id="GO:0051285">
    <property type="term" value="C:cell cortex of cell tip"/>
    <property type="evidence" value="ECO:0007669"/>
    <property type="project" value="TreeGrafter"/>
</dbReference>
<feature type="compositionally biased region" description="Basic and acidic residues" evidence="7">
    <location>
        <begin position="637"/>
        <end position="648"/>
    </location>
</feature>
<dbReference type="Gene3D" id="2.120.10.80">
    <property type="entry name" value="Kelch-type beta propeller"/>
    <property type="match status" value="2"/>
</dbReference>
<accession>A0A6A6Q100</accession>
<feature type="compositionally biased region" description="Low complexity" evidence="7">
    <location>
        <begin position="38"/>
        <end position="74"/>
    </location>
</feature>
<keyword evidence="9" id="KW-1185">Reference proteome</keyword>
<feature type="region of interest" description="Disordered" evidence="7">
    <location>
        <begin position="1162"/>
        <end position="1182"/>
    </location>
</feature>
<feature type="compositionally biased region" description="Low complexity" evidence="7">
    <location>
        <begin position="495"/>
        <end position="504"/>
    </location>
</feature>
<proteinExistence type="predicted"/>
<feature type="compositionally biased region" description="Low complexity" evidence="7">
    <location>
        <begin position="1275"/>
        <end position="1287"/>
    </location>
</feature>
<evidence type="ECO:0000256" key="4">
    <source>
        <dbReference type="ARBA" id="ARBA00022737"/>
    </source>
</evidence>
<organism evidence="8 9">
    <name type="scientific">Neohortaea acidophila</name>
    <dbReference type="NCBI Taxonomy" id="245834"/>
    <lineage>
        <taxon>Eukaryota</taxon>
        <taxon>Fungi</taxon>
        <taxon>Dikarya</taxon>
        <taxon>Ascomycota</taxon>
        <taxon>Pezizomycotina</taxon>
        <taxon>Dothideomycetes</taxon>
        <taxon>Dothideomycetidae</taxon>
        <taxon>Mycosphaerellales</taxon>
        <taxon>Teratosphaeriaceae</taxon>
        <taxon>Neohortaea</taxon>
    </lineage>
</organism>
<dbReference type="Gene3D" id="1.10.287.1490">
    <property type="match status" value="1"/>
</dbReference>
<feature type="coiled-coil region" evidence="6">
    <location>
        <begin position="849"/>
        <end position="883"/>
    </location>
</feature>
<feature type="compositionally biased region" description="Basic and acidic residues" evidence="7">
    <location>
        <begin position="1"/>
        <end position="13"/>
    </location>
</feature>
<evidence type="ECO:0000256" key="3">
    <source>
        <dbReference type="ARBA" id="ARBA00022490"/>
    </source>
</evidence>
<dbReference type="GeneID" id="54479200"/>
<dbReference type="RefSeq" id="XP_033592531.1">
    <property type="nucleotide sequence ID" value="XM_033738198.1"/>
</dbReference>
<dbReference type="EMBL" id="MU001632">
    <property type="protein sequence ID" value="KAF2485962.1"/>
    <property type="molecule type" value="Genomic_DNA"/>
</dbReference>
<dbReference type="Proteomes" id="UP000799767">
    <property type="component" value="Unassembled WGS sequence"/>
</dbReference>
<feature type="compositionally biased region" description="Polar residues" evidence="7">
    <location>
        <begin position="1407"/>
        <end position="1430"/>
    </location>
</feature>
<evidence type="ECO:0000313" key="9">
    <source>
        <dbReference type="Proteomes" id="UP000799767"/>
    </source>
</evidence>
<feature type="compositionally biased region" description="Pro residues" evidence="7">
    <location>
        <begin position="131"/>
        <end position="142"/>
    </location>
</feature>
<feature type="region of interest" description="Disordered" evidence="7">
    <location>
        <begin position="992"/>
        <end position="1024"/>
    </location>
</feature>
<keyword evidence="2" id="KW-0880">Kelch repeat</keyword>
<feature type="compositionally biased region" description="Basic and acidic residues" evidence="7">
    <location>
        <begin position="524"/>
        <end position="542"/>
    </location>
</feature>
<feature type="compositionally biased region" description="Basic and acidic residues" evidence="7">
    <location>
        <begin position="824"/>
        <end position="835"/>
    </location>
</feature>
<feature type="compositionally biased region" description="Acidic residues" evidence="7">
    <location>
        <begin position="1507"/>
        <end position="1537"/>
    </location>
</feature>
<feature type="coiled-coil region" evidence="6">
    <location>
        <begin position="1067"/>
        <end position="1136"/>
    </location>
</feature>
<comment type="subcellular location">
    <subcellularLocation>
        <location evidence="1">Cytoplasm</location>
    </subcellularLocation>
</comment>
<dbReference type="Pfam" id="PF24681">
    <property type="entry name" value="Kelch_KLHDC2_KLHL20_DRC7"/>
    <property type="match status" value="1"/>
</dbReference>
<evidence type="ECO:0000256" key="1">
    <source>
        <dbReference type="ARBA" id="ARBA00004496"/>
    </source>
</evidence>
<feature type="compositionally biased region" description="Polar residues" evidence="7">
    <location>
        <begin position="652"/>
        <end position="661"/>
    </location>
</feature>
<feature type="region of interest" description="Disordered" evidence="7">
    <location>
        <begin position="1"/>
        <end position="150"/>
    </location>
</feature>
<feature type="region of interest" description="Disordered" evidence="7">
    <location>
        <begin position="1490"/>
        <end position="1552"/>
    </location>
</feature>
<reference evidence="8" key="1">
    <citation type="journal article" date="2020" name="Stud. Mycol.">
        <title>101 Dothideomycetes genomes: a test case for predicting lifestyles and emergence of pathogens.</title>
        <authorList>
            <person name="Haridas S."/>
            <person name="Albert R."/>
            <person name="Binder M."/>
            <person name="Bloem J."/>
            <person name="Labutti K."/>
            <person name="Salamov A."/>
            <person name="Andreopoulos B."/>
            <person name="Baker S."/>
            <person name="Barry K."/>
            <person name="Bills G."/>
            <person name="Bluhm B."/>
            <person name="Cannon C."/>
            <person name="Castanera R."/>
            <person name="Culley D."/>
            <person name="Daum C."/>
            <person name="Ezra D."/>
            <person name="Gonzalez J."/>
            <person name="Henrissat B."/>
            <person name="Kuo A."/>
            <person name="Liang C."/>
            <person name="Lipzen A."/>
            <person name="Lutzoni F."/>
            <person name="Magnuson J."/>
            <person name="Mondo S."/>
            <person name="Nolan M."/>
            <person name="Ohm R."/>
            <person name="Pangilinan J."/>
            <person name="Park H.-J."/>
            <person name="Ramirez L."/>
            <person name="Alfaro M."/>
            <person name="Sun H."/>
            <person name="Tritt A."/>
            <person name="Yoshinaga Y."/>
            <person name="Zwiers L.-H."/>
            <person name="Turgeon B."/>
            <person name="Goodwin S."/>
            <person name="Spatafora J."/>
            <person name="Crous P."/>
            <person name="Grigoriev I."/>
        </authorList>
    </citation>
    <scope>NUCLEOTIDE SEQUENCE</scope>
    <source>
        <strain evidence="8">CBS 113389</strain>
    </source>
</reference>
<dbReference type="OrthoDB" id="45365at2759"/>
<dbReference type="PANTHER" id="PTHR23244:SF456">
    <property type="entry name" value="MULTIPLE EPIDERMAL GROWTH FACTOR-LIKE DOMAINS PROTEIN 8"/>
    <property type="match status" value="1"/>
</dbReference>
<feature type="region of interest" description="Disordered" evidence="7">
    <location>
        <begin position="495"/>
        <end position="707"/>
    </location>
</feature>
<keyword evidence="4" id="KW-0677">Repeat</keyword>
<feature type="region of interest" description="Disordered" evidence="7">
    <location>
        <begin position="1256"/>
        <end position="1288"/>
    </location>
</feature>
<dbReference type="SUPFAM" id="SSF117281">
    <property type="entry name" value="Kelch motif"/>
    <property type="match status" value="1"/>
</dbReference>
<dbReference type="SMART" id="SM00612">
    <property type="entry name" value="Kelch"/>
    <property type="match status" value="2"/>
</dbReference>
<evidence type="ECO:0000256" key="7">
    <source>
        <dbReference type="SAM" id="MobiDB-lite"/>
    </source>
</evidence>
<evidence type="ECO:0000313" key="8">
    <source>
        <dbReference type="EMBL" id="KAF2485962.1"/>
    </source>
</evidence>
<gene>
    <name evidence="8" type="ORF">BDY17DRAFT_351004</name>
</gene>
<protein>
    <recommendedName>
        <fullName evidence="10">Cell polarity protein-like protein</fullName>
    </recommendedName>
</protein>
<dbReference type="GO" id="GO:0061245">
    <property type="term" value="P:establishment or maintenance of bipolar cell polarity"/>
    <property type="evidence" value="ECO:0007669"/>
    <property type="project" value="TreeGrafter"/>
</dbReference>
<dbReference type="InterPro" id="IPR015915">
    <property type="entry name" value="Kelch-typ_b-propeller"/>
</dbReference>
<dbReference type="FunFam" id="2.120.10.80:FF:000049">
    <property type="entry name" value="Cell polarity protein (Tea1)"/>
    <property type="match status" value="1"/>
</dbReference>
<keyword evidence="5 6" id="KW-0175">Coiled coil</keyword>
<evidence type="ECO:0000256" key="2">
    <source>
        <dbReference type="ARBA" id="ARBA00022441"/>
    </source>
</evidence>
<evidence type="ECO:0008006" key="10">
    <source>
        <dbReference type="Google" id="ProtNLM"/>
    </source>
</evidence>
<feature type="region of interest" description="Disordered" evidence="7">
    <location>
        <begin position="813"/>
        <end position="835"/>
    </location>
</feature>
<feature type="compositionally biased region" description="Polar residues" evidence="7">
    <location>
        <begin position="78"/>
        <end position="93"/>
    </location>
</feature>
<evidence type="ECO:0000256" key="6">
    <source>
        <dbReference type="SAM" id="Coils"/>
    </source>
</evidence>
<dbReference type="PANTHER" id="PTHR23244">
    <property type="entry name" value="KELCH REPEAT DOMAIN"/>
    <property type="match status" value="1"/>
</dbReference>
<dbReference type="InterPro" id="IPR006652">
    <property type="entry name" value="Kelch_1"/>
</dbReference>
<feature type="region of interest" description="Disordered" evidence="7">
    <location>
        <begin position="736"/>
        <end position="756"/>
    </location>
</feature>
<sequence>MSFFFKKDKDKAKPGASAATTLPPASRDLRSADGVPGGSSSPQLSSLNGAPTAAISSSPIPGASANNALNPAAAESIRSGTSSDGIGATSPQQDKGLFAPESAVPASPEQKSMARDPSMRSAGPPERLMEPPRPLRPPPPVQNPLRQEPRPETAALYPWSTRPLTFTVQHTNPFPRYGAAVNAIASKDSSIYLMGGLINGSTVKGDLWMVDASPGTLTCFPVATTSEGPGPRVGHASLLVGNAFIVFGGDTKMDEGDQLDDTLYLLNTSTKQWSRALPAPPRPPGRYGHSLNILGSKIYIFGGQVEGYFFNDLVAFDLNALQQTTNKWEILIQNTIDGGPPHGQIPPARTNHTMVTWGDKLFLFGGTDGVNWFNDVWSYSPQTNSWTQLECIGYIPSPREGHAAALVGDVMYIFGGRTEEGTDLGDLAAFRISSRRWYTFQNMGPSPSPRSGHSMTTVGKQIVVLAGEPSSAPRDPVELSYAYFLDTSKIKYPPDAAPAAAQQQSRAIQNGLPGSRSPTSPRDLQQRERFTSNEDLRARGAEVMRNNSGARLPPGIMAQNQLPAPVGPVPLVPEQQLKPNGIPASRQPSRPERSLSPQADASRAQELNRVASPTGQVPRGGPVQALPSSPSFPPDRSYYDSENSRMYKPDTYQPSQTQAAASKSPVPDADRADDSSRSSSDQTPTARELHEEDDPQDSGIGSSPALTQQYDVMARELESLKKRNAWYASELALARKSGYQSRSTDSPVLDARAPDVFGEDDKPLIEALLAMKAELARVQGTIDSQSKSAAERIAEIEKQRDAAIGEAVYAKTRLAGQGSPQPDGEGKRSVDLDRNSDMSRRLASSLNAQTELSKRIDGLIQELDNEKRARQLAEEHADAAQSRAMELDSSHQSHGTQMEEMRTALYAAQSQAREASASHAEIKSQHDLLAIDHTEKSGQLDRALAETQNHTDILSSLRDAVAASTEKAEMLEHRLEEERGQRSDLEQQLRELQAEHDSRSMELDDTSRRLRDAEELSSKHAEEARTHRGVLLAGLDKVTSRGVDPSAAADERVSTLKQQVESANAMVRQNQAAADTAAEKLRAAEARIAGLESAQQQASRDGLSIRKQLQTVTKEHQELSSKKMELEQKLQTQVLETNAIAVQHASLRDVLSDRGLSAADVRRSRALDSPSSMSRFGTPDLQRMKELEQQLDSSMKSHDEMKQQFEQVNARDETTRREYEEKLAALDNDHQAAVKYLRGTEKMLSKMKQELQRIKDENRDLKKKLDKPSQEGDVARSASSADAPAADWEVERDRLKGELAEVQSHLKNMSELEGRLSVTQQQLRLAEDEIQQVRTRHATAQADFTTLQASHSQTKSDIERLQQQNSSLESRARDAENKVQLLLDQVESSVDNYRRQSRISDAPTMLNGGTYQPSGGNIHPTSGDTTSSSFVQHTRGLSDGAYSTLSTATDPTRNSQALDSLASELETLRSHWETTNRSYHRMSDRYDGNEAYSGEVLHPGLDINYGESEEGEEGERTETEEEEGHSEDEEHAGEEGYEERRRSGLAVTTAAH</sequence>